<keyword evidence="4" id="KW-1133">Transmembrane helix</keyword>
<dbReference type="GO" id="GO:0008375">
    <property type="term" value="F:acetylglucosaminyltransferase activity"/>
    <property type="evidence" value="ECO:0007669"/>
    <property type="project" value="TreeGrafter"/>
</dbReference>
<dbReference type="AlphaFoldDB" id="A0A210Q3B3"/>
<feature type="domain" description="MGAT4 conserved region" evidence="5">
    <location>
        <begin position="164"/>
        <end position="408"/>
    </location>
</feature>
<dbReference type="GO" id="GO:0006487">
    <property type="term" value="P:protein N-linked glycosylation"/>
    <property type="evidence" value="ECO:0007669"/>
    <property type="project" value="TreeGrafter"/>
</dbReference>
<dbReference type="OrthoDB" id="2016523at2759"/>
<gene>
    <name evidence="7" type="ORF">KP79_PYT18821</name>
</gene>
<sequence length="579" mass="67056">MESGENGSVKVVVSGNEHVNKVGVTSNKLVNKSGRKHGGDMTKFRIKKVYSDPCTTCCTQIWRCISYALEMAWCRMRRPIRKQLLYTGILLVTTSVVVQFLNYSNASVHDNLVGISKEVSVGLGITKDWKTKPSTEDDGWKARISNFDKFQINPSIPMQINQREALLFGNFRNYTSYLTIGIPTVQREGVDYLEDTINSLIKNTQVKERKEVIILVFLVDQEHDKVTQRAKKLYEAYREHVDSGFIQLVHPDHQYYPDFSKLHRNFNDSEARVAWRSKQNIDYAYMFLYSKNLSQYYMQIEDDVLTAKSYLSQVKRFVKSRPSKIKWFCIQFSHLGFIGKMFRAEDLQSIAEFLLMFYSEQPGDLLINYMKKIKTQFKDILMKPSLFQHRGVISSLKDKKQFLVDKSFRDRTSTDRKKFYQKNPPADIFSSIEVYDNLKPEYAYDLSNKYFWGLSPSLGDYYRISFHKPVNISRIYVDSGYPKNPKDILCNAALKISRVSDSSQLTQEACDNREMFGTFNRTGDFDTIAQNSSMPIYNVGSTSQRKTPGLKGTDRLLFTCQAQRKNRMHTAHGTQAYFS</sequence>
<evidence type="ECO:0000259" key="6">
    <source>
        <dbReference type="Pfam" id="PF23524"/>
    </source>
</evidence>
<evidence type="ECO:0000313" key="8">
    <source>
        <dbReference type="Proteomes" id="UP000242188"/>
    </source>
</evidence>
<comment type="caution">
    <text evidence="7">The sequence shown here is derived from an EMBL/GenBank/DDBJ whole genome shotgun (WGS) entry which is preliminary data.</text>
</comment>
<evidence type="ECO:0000256" key="2">
    <source>
        <dbReference type="ARBA" id="ARBA00022676"/>
    </source>
</evidence>
<comment type="pathway">
    <text evidence="1">Protein modification; protein glycosylation.</text>
</comment>
<dbReference type="InterPro" id="IPR006759">
    <property type="entry name" value="Glyco_transf_54"/>
</dbReference>
<accession>A0A210Q3B3</accession>
<keyword evidence="4" id="KW-0472">Membrane</keyword>
<keyword evidence="8" id="KW-1185">Reference proteome</keyword>
<evidence type="ECO:0000259" key="5">
    <source>
        <dbReference type="Pfam" id="PF04666"/>
    </source>
</evidence>
<feature type="transmembrane region" description="Helical" evidence="4">
    <location>
        <begin position="84"/>
        <end position="103"/>
    </location>
</feature>
<organism evidence="7 8">
    <name type="scientific">Mizuhopecten yessoensis</name>
    <name type="common">Japanese scallop</name>
    <name type="synonym">Patinopecten yessoensis</name>
    <dbReference type="NCBI Taxonomy" id="6573"/>
    <lineage>
        <taxon>Eukaryota</taxon>
        <taxon>Metazoa</taxon>
        <taxon>Spiralia</taxon>
        <taxon>Lophotrochozoa</taxon>
        <taxon>Mollusca</taxon>
        <taxon>Bivalvia</taxon>
        <taxon>Autobranchia</taxon>
        <taxon>Pteriomorphia</taxon>
        <taxon>Pectinida</taxon>
        <taxon>Pectinoidea</taxon>
        <taxon>Pectinidae</taxon>
        <taxon>Mizuhopecten</taxon>
    </lineage>
</organism>
<feature type="domain" description="MGAT4 A/B/C C-terminal" evidence="6">
    <location>
        <begin position="426"/>
        <end position="530"/>
    </location>
</feature>
<evidence type="ECO:0000256" key="3">
    <source>
        <dbReference type="ARBA" id="ARBA00022679"/>
    </source>
</evidence>
<evidence type="ECO:0000256" key="4">
    <source>
        <dbReference type="SAM" id="Phobius"/>
    </source>
</evidence>
<dbReference type="PANTHER" id="PTHR12062:SF0">
    <property type="entry name" value="ALPHA-1,3-MANNOSYL-GLYCOPROTEIN 4-BETA-N-ACETYLGLUCOSAMINYLTRANSFERASE B"/>
    <property type="match status" value="1"/>
</dbReference>
<dbReference type="Pfam" id="PF04666">
    <property type="entry name" value="MGAT4_cons"/>
    <property type="match status" value="1"/>
</dbReference>
<evidence type="ECO:0000313" key="7">
    <source>
        <dbReference type="EMBL" id="OWF43227.1"/>
    </source>
</evidence>
<dbReference type="InterPro" id="IPR057279">
    <property type="entry name" value="MGAT4"/>
</dbReference>
<dbReference type="EMBL" id="NEDP02005138">
    <property type="protein sequence ID" value="OWF43227.1"/>
    <property type="molecule type" value="Genomic_DNA"/>
</dbReference>
<name>A0A210Q3B3_MIZYE</name>
<keyword evidence="2 7" id="KW-0328">Glycosyltransferase</keyword>
<keyword evidence="3 7" id="KW-0808">Transferase</keyword>
<proteinExistence type="predicted"/>
<dbReference type="InterPro" id="IPR056576">
    <property type="entry name" value="MGAT4_A/B/C_C"/>
</dbReference>
<dbReference type="Pfam" id="PF23524">
    <property type="entry name" value="MGAT4A_C"/>
    <property type="match status" value="1"/>
</dbReference>
<keyword evidence="4" id="KW-0812">Transmembrane</keyword>
<evidence type="ECO:0000256" key="1">
    <source>
        <dbReference type="ARBA" id="ARBA00004922"/>
    </source>
</evidence>
<dbReference type="PANTHER" id="PTHR12062">
    <property type="entry name" value="N-ACETYLGLUCOSAMINYLTRANSFERASE VI"/>
    <property type="match status" value="1"/>
</dbReference>
<dbReference type="Proteomes" id="UP000242188">
    <property type="component" value="Unassembled WGS sequence"/>
</dbReference>
<protein>
    <submittedName>
        <fullName evidence="7">Alpha-1,3-mannosyl-glycoprotein 4-beta-N-acetylglucosaminyltransferase C</fullName>
    </submittedName>
</protein>
<reference evidence="7 8" key="1">
    <citation type="journal article" date="2017" name="Nat. Ecol. Evol.">
        <title>Scallop genome provides insights into evolution of bilaterian karyotype and development.</title>
        <authorList>
            <person name="Wang S."/>
            <person name="Zhang J."/>
            <person name="Jiao W."/>
            <person name="Li J."/>
            <person name="Xun X."/>
            <person name="Sun Y."/>
            <person name="Guo X."/>
            <person name="Huan P."/>
            <person name="Dong B."/>
            <person name="Zhang L."/>
            <person name="Hu X."/>
            <person name="Sun X."/>
            <person name="Wang J."/>
            <person name="Zhao C."/>
            <person name="Wang Y."/>
            <person name="Wang D."/>
            <person name="Huang X."/>
            <person name="Wang R."/>
            <person name="Lv J."/>
            <person name="Li Y."/>
            <person name="Zhang Z."/>
            <person name="Liu B."/>
            <person name="Lu W."/>
            <person name="Hui Y."/>
            <person name="Liang J."/>
            <person name="Zhou Z."/>
            <person name="Hou R."/>
            <person name="Li X."/>
            <person name="Liu Y."/>
            <person name="Li H."/>
            <person name="Ning X."/>
            <person name="Lin Y."/>
            <person name="Zhao L."/>
            <person name="Xing Q."/>
            <person name="Dou J."/>
            <person name="Li Y."/>
            <person name="Mao J."/>
            <person name="Guo H."/>
            <person name="Dou H."/>
            <person name="Li T."/>
            <person name="Mu C."/>
            <person name="Jiang W."/>
            <person name="Fu Q."/>
            <person name="Fu X."/>
            <person name="Miao Y."/>
            <person name="Liu J."/>
            <person name="Yu Q."/>
            <person name="Li R."/>
            <person name="Liao H."/>
            <person name="Li X."/>
            <person name="Kong Y."/>
            <person name="Jiang Z."/>
            <person name="Chourrout D."/>
            <person name="Li R."/>
            <person name="Bao Z."/>
        </authorList>
    </citation>
    <scope>NUCLEOTIDE SEQUENCE [LARGE SCALE GENOMIC DNA]</scope>
    <source>
        <strain evidence="7 8">PY_sf001</strain>
    </source>
</reference>